<dbReference type="GO" id="GO:0005840">
    <property type="term" value="C:ribosome"/>
    <property type="evidence" value="ECO:0007669"/>
    <property type="project" value="UniProtKB-KW"/>
</dbReference>
<dbReference type="GO" id="GO:0008080">
    <property type="term" value="F:N-acetyltransferase activity"/>
    <property type="evidence" value="ECO:0007669"/>
    <property type="project" value="InterPro"/>
</dbReference>
<evidence type="ECO:0000256" key="1">
    <source>
        <dbReference type="ARBA" id="ARBA00022679"/>
    </source>
</evidence>
<keyword evidence="3" id="KW-0687">Ribonucleoprotein</keyword>
<keyword evidence="4" id="KW-1185">Reference proteome</keyword>
<dbReference type="PROSITE" id="PS51186">
    <property type="entry name" value="GNAT"/>
    <property type="match status" value="1"/>
</dbReference>
<evidence type="ECO:0000313" key="4">
    <source>
        <dbReference type="Proteomes" id="UP000294911"/>
    </source>
</evidence>
<organism evidence="3 4">
    <name type="scientific">Tamaricihabitans halophyticus</name>
    <dbReference type="NCBI Taxonomy" id="1262583"/>
    <lineage>
        <taxon>Bacteria</taxon>
        <taxon>Bacillati</taxon>
        <taxon>Actinomycetota</taxon>
        <taxon>Actinomycetes</taxon>
        <taxon>Pseudonocardiales</taxon>
        <taxon>Pseudonocardiaceae</taxon>
        <taxon>Tamaricihabitans</taxon>
    </lineage>
</organism>
<dbReference type="CDD" id="cd04301">
    <property type="entry name" value="NAT_SF"/>
    <property type="match status" value="1"/>
</dbReference>
<dbReference type="Proteomes" id="UP000294911">
    <property type="component" value="Unassembled WGS sequence"/>
</dbReference>
<evidence type="ECO:0000313" key="3">
    <source>
        <dbReference type="EMBL" id="TCP56333.1"/>
    </source>
</evidence>
<dbReference type="Pfam" id="PF00583">
    <property type="entry name" value="Acetyltransf_1"/>
    <property type="match status" value="1"/>
</dbReference>
<dbReference type="SUPFAM" id="SSF55729">
    <property type="entry name" value="Acyl-CoA N-acyltransferases (Nat)"/>
    <property type="match status" value="1"/>
</dbReference>
<accession>A0A4R2R1F6</accession>
<comment type="caution">
    <text evidence="3">The sequence shown here is derived from an EMBL/GenBank/DDBJ whole genome shotgun (WGS) entry which is preliminary data.</text>
</comment>
<dbReference type="OrthoDB" id="6703393at2"/>
<dbReference type="InterPro" id="IPR050769">
    <property type="entry name" value="NAT_camello-type"/>
</dbReference>
<dbReference type="PANTHER" id="PTHR13947:SF37">
    <property type="entry name" value="LD18367P"/>
    <property type="match status" value="1"/>
</dbReference>
<feature type="domain" description="N-acetyltransferase" evidence="2">
    <location>
        <begin position="12"/>
        <end position="180"/>
    </location>
</feature>
<dbReference type="AlphaFoldDB" id="A0A4R2R1F6"/>
<reference evidence="3 4" key="1">
    <citation type="submission" date="2019-03" db="EMBL/GenBank/DDBJ databases">
        <title>Genomic Encyclopedia of Type Strains, Phase IV (KMG-IV): sequencing the most valuable type-strain genomes for metagenomic binning, comparative biology and taxonomic classification.</title>
        <authorList>
            <person name="Goeker M."/>
        </authorList>
    </citation>
    <scope>NUCLEOTIDE SEQUENCE [LARGE SCALE GENOMIC DNA]</scope>
    <source>
        <strain evidence="3 4">DSM 45765</strain>
    </source>
</reference>
<keyword evidence="3" id="KW-0689">Ribosomal protein</keyword>
<dbReference type="Gene3D" id="3.40.630.30">
    <property type="match status" value="1"/>
</dbReference>
<name>A0A4R2R1F6_9PSEU</name>
<sequence length="180" mass="20005">MSAGTEQAIGDYLVRVARPADVAGARSVILDTLYRVLGYGYVPEWHADVVDLAGTYLDNPRHALFVAVHQNHVVGTAAVRARGPKRPDWLVERYPSTSTAELTRTYVRPEHRRHGLANAMIDLACEFVASDAGYQAIYLHTDPAIEGAEPFWRSIGKEVHDSRTAEPYDGWLHFEIPLPA</sequence>
<gene>
    <name evidence="3" type="ORF">EV191_101274</name>
</gene>
<keyword evidence="1" id="KW-0808">Transferase</keyword>
<dbReference type="EMBL" id="SLXQ01000001">
    <property type="protein sequence ID" value="TCP56333.1"/>
    <property type="molecule type" value="Genomic_DNA"/>
</dbReference>
<dbReference type="InterPro" id="IPR016181">
    <property type="entry name" value="Acyl_CoA_acyltransferase"/>
</dbReference>
<protein>
    <submittedName>
        <fullName evidence="3">Ribosomal protein S18 acetylase RimI-like enzyme</fullName>
    </submittedName>
</protein>
<dbReference type="RefSeq" id="WP_132874947.1">
    <property type="nucleotide sequence ID" value="NZ_SLXQ01000001.1"/>
</dbReference>
<evidence type="ECO:0000259" key="2">
    <source>
        <dbReference type="PROSITE" id="PS51186"/>
    </source>
</evidence>
<proteinExistence type="predicted"/>
<dbReference type="PANTHER" id="PTHR13947">
    <property type="entry name" value="GNAT FAMILY N-ACETYLTRANSFERASE"/>
    <property type="match status" value="1"/>
</dbReference>
<dbReference type="InterPro" id="IPR000182">
    <property type="entry name" value="GNAT_dom"/>
</dbReference>